<protein>
    <submittedName>
        <fullName evidence="1">Uncharacterized protein</fullName>
    </submittedName>
</protein>
<comment type="caution">
    <text evidence="1">The sequence shown here is derived from an EMBL/GenBank/DDBJ whole genome shotgun (WGS) entry which is preliminary data.</text>
</comment>
<dbReference type="AlphaFoldDB" id="A0A2M9XI95"/>
<name>A0A2M9XI95_9LEPT</name>
<dbReference type="InterPro" id="IPR011990">
    <property type="entry name" value="TPR-like_helical_dom_sf"/>
</dbReference>
<evidence type="ECO:0000313" key="1">
    <source>
        <dbReference type="EMBL" id="PJZ27418.1"/>
    </source>
</evidence>
<reference evidence="1 2" key="1">
    <citation type="submission" date="2017-07" db="EMBL/GenBank/DDBJ databases">
        <title>Leptospira spp. isolated from tropical soils.</title>
        <authorList>
            <person name="Thibeaux R."/>
            <person name="Iraola G."/>
            <person name="Ferres I."/>
            <person name="Bierque E."/>
            <person name="Girault D."/>
            <person name="Soupe-Gilbert M.-E."/>
            <person name="Picardeau M."/>
            <person name="Goarant C."/>
        </authorList>
    </citation>
    <scope>NUCLEOTIDE SEQUENCE [LARGE SCALE GENOMIC DNA]</scope>
    <source>
        <strain evidence="1 2">MCA1-C-A1</strain>
    </source>
</reference>
<dbReference type="Gene3D" id="1.25.40.10">
    <property type="entry name" value="Tetratricopeptide repeat domain"/>
    <property type="match status" value="1"/>
</dbReference>
<dbReference type="SUPFAM" id="SSF48452">
    <property type="entry name" value="TPR-like"/>
    <property type="match status" value="1"/>
</dbReference>
<dbReference type="EMBL" id="NPDN01000001">
    <property type="protein sequence ID" value="PJZ27418.1"/>
    <property type="molecule type" value="Genomic_DNA"/>
</dbReference>
<organism evidence="1 2">
    <name type="scientific">Leptospira hartskeerlii</name>
    <dbReference type="NCBI Taxonomy" id="2023177"/>
    <lineage>
        <taxon>Bacteria</taxon>
        <taxon>Pseudomonadati</taxon>
        <taxon>Spirochaetota</taxon>
        <taxon>Spirochaetia</taxon>
        <taxon>Leptospirales</taxon>
        <taxon>Leptospiraceae</taxon>
        <taxon>Leptospira</taxon>
    </lineage>
</organism>
<sequence>MFSGFYFKGIRFPFFSKVTLKTLLPSRILVFSLLIFSFSFSAFGQGENPSKQGPSDPDILFRIAEEAYKDRRFYRAAESLRNFLVLYPGNSKKNRVLSLLKDCFLKLDRPEKALEVSLDLYKMEPTGEFGLESYLEAGRLLAKMGEIDQAKQIFSSICRQSYSRAMAEKAALEFSGIDLLSDGEESSPEGESCREK</sequence>
<keyword evidence="2" id="KW-1185">Reference proteome</keyword>
<accession>A0A2M9XI95</accession>
<dbReference type="Proteomes" id="UP000232196">
    <property type="component" value="Unassembled WGS sequence"/>
</dbReference>
<dbReference type="OrthoDB" id="342214at2"/>
<evidence type="ECO:0000313" key="2">
    <source>
        <dbReference type="Proteomes" id="UP000232196"/>
    </source>
</evidence>
<gene>
    <name evidence="1" type="ORF">CH357_02385</name>
</gene>
<proteinExistence type="predicted"/>